<dbReference type="EMBL" id="JAWXXX010000001">
    <property type="protein sequence ID" value="MDX5894093.1"/>
    <property type="molecule type" value="Genomic_DNA"/>
</dbReference>
<dbReference type="SUPFAM" id="SSF88659">
    <property type="entry name" value="Sigma3 and sigma4 domains of RNA polymerase sigma factors"/>
    <property type="match status" value="2"/>
</dbReference>
<dbReference type="NCBIfam" id="TIGR02937">
    <property type="entry name" value="sigma70-ECF"/>
    <property type="match status" value="1"/>
</dbReference>
<dbReference type="NCBIfam" id="TIGR02479">
    <property type="entry name" value="FliA_WhiG"/>
    <property type="match status" value="1"/>
</dbReference>
<dbReference type="PDB" id="7LQ4">
    <property type="method" value="X-ray"/>
    <property type="resolution" value="2.90 A"/>
    <property type="chains" value="A=1-273"/>
</dbReference>
<keyword evidence="10" id="KW-0002">3D-structure</keyword>
<dbReference type="CDD" id="cd06171">
    <property type="entry name" value="Sigma70_r4"/>
    <property type="match status" value="1"/>
</dbReference>
<dbReference type="EMBL" id="CP007514">
    <property type="protein sequence ID" value="AHY46686.1"/>
    <property type="molecule type" value="Genomic_DNA"/>
</dbReference>
<dbReference type="SMR" id="A0A023X3C8"/>
<dbReference type="HOGENOM" id="CLU_014793_8_1_11"/>
<dbReference type="InterPro" id="IPR014284">
    <property type="entry name" value="RNA_pol_sigma-70_dom"/>
</dbReference>
<name>A0A023X3C8_RUBRA</name>
<dbReference type="GO" id="GO:0003899">
    <property type="term" value="F:DNA-directed RNA polymerase activity"/>
    <property type="evidence" value="ECO:0007669"/>
    <property type="project" value="InterPro"/>
</dbReference>
<dbReference type="Proteomes" id="UP000025229">
    <property type="component" value="Chromosome"/>
</dbReference>
<dbReference type="GO" id="GO:0016987">
    <property type="term" value="F:sigma factor activity"/>
    <property type="evidence" value="ECO:0007669"/>
    <property type="project" value="UniProtKB-KW"/>
</dbReference>
<feature type="domain" description="RNA polymerase sigma-70" evidence="6">
    <location>
        <begin position="71"/>
        <end position="84"/>
    </location>
</feature>
<dbReference type="Pfam" id="PF04539">
    <property type="entry name" value="Sigma70_r3"/>
    <property type="match status" value="1"/>
</dbReference>
<reference evidence="8" key="3">
    <citation type="submission" date="2023-11" db="EMBL/GenBank/DDBJ databases">
        <title>MicrobeMod: A computational toolkit for identifying prokaryotic methylation and restriction-modification with nanopore sequencing.</title>
        <authorList>
            <person name="Crits-Christoph A."/>
            <person name="Kang S.C."/>
            <person name="Lee H."/>
            <person name="Ostrov N."/>
        </authorList>
    </citation>
    <scope>NUCLEOTIDE SEQUENCE</scope>
    <source>
        <strain evidence="8">ATCC 51242</strain>
    </source>
</reference>
<dbReference type="Pfam" id="PF04545">
    <property type="entry name" value="Sigma70_r4"/>
    <property type="match status" value="1"/>
</dbReference>
<dbReference type="InterPro" id="IPR007627">
    <property type="entry name" value="RNA_pol_sigma70_r2"/>
</dbReference>
<dbReference type="InterPro" id="IPR000943">
    <property type="entry name" value="RNA_pol_sigma70"/>
</dbReference>
<dbReference type="PANTHER" id="PTHR30385:SF7">
    <property type="entry name" value="RNA POLYMERASE SIGMA FACTOR FLIA"/>
    <property type="match status" value="1"/>
</dbReference>
<accession>A0A023X3C8</accession>
<dbReference type="InterPro" id="IPR013325">
    <property type="entry name" value="RNA_pol_sigma_r2"/>
</dbReference>
<organism evidence="7 9">
    <name type="scientific">Rubrobacter radiotolerans</name>
    <name type="common">Arthrobacter radiotolerans</name>
    <dbReference type="NCBI Taxonomy" id="42256"/>
    <lineage>
        <taxon>Bacteria</taxon>
        <taxon>Bacillati</taxon>
        <taxon>Actinomycetota</taxon>
        <taxon>Rubrobacteria</taxon>
        <taxon>Rubrobacterales</taxon>
        <taxon>Rubrobacteraceae</taxon>
        <taxon>Rubrobacter</taxon>
    </lineage>
</organism>
<proteinExistence type="evidence at protein level"/>
<sequence>MRVSIERLWSQYFEARAKLGSLEPDEREAAETLEKRVRGLKDRLVVNYSPLVKYAAGRVTARSTGAVDQEEILSWGILGLLDAVETFDAGKGAKFETYAISKIKWAILDELRRLDPLPRRERQRARESQRARDQLEQRLRRAPTEGEVAREMGVDERDHRSFLNRYRQAQTLSLESGAESESENGFELHQVIADHLYQTPHEAAEIEELRRNLVEAIKNLAERERLVTTFYFYEGLTLREIGKALGLTEGRISQILRQSLGKLRDSLSEPRTS</sequence>
<evidence type="ECO:0007829" key="10">
    <source>
        <dbReference type="PDB" id="7LQ4"/>
    </source>
</evidence>
<dbReference type="GO" id="GO:0003677">
    <property type="term" value="F:DNA binding"/>
    <property type="evidence" value="ECO:0007669"/>
    <property type="project" value="UniProtKB-KW"/>
</dbReference>
<dbReference type="Gene3D" id="1.10.1740.10">
    <property type="match status" value="1"/>
</dbReference>
<gene>
    <name evidence="7" type="ORF">RradSPS_1403</name>
    <name evidence="8" type="ORF">SIL72_08630</name>
</gene>
<reference evidence="10" key="2">
    <citation type="journal article" date="2021" name="Proc. Natl. Acad. Sci. U.S.A.">
        <title>Evolution of a sigma-(c-di-GMP)-anti-sigma switch.</title>
        <authorList>
            <person name="Schumacher M.A."/>
            <person name="Gallagher K.A."/>
            <person name="Holmes N.A."/>
            <person name="Chandra G."/>
            <person name="Henderson M."/>
            <person name="Kysela D.T."/>
            <person name="Brennan R.G."/>
            <person name="Buttner M.J."/>
        </authorList>
    </citation>
    <scope>X-RAY CRYSTALLOGRAPHY (2.90 ANGSTROMS)</scope>
</reference>
<feature type="region of interest" description="Disordered" evidence="5">
    <location>
        <begin position="120"/>
        <end position="148"/>
    </location>
</feature>
<keyword evidence="2" id="KW-0731">Sigma factor</keyword>
<dbReference type="PROSITE" id="PS00715">
    <property type="entry name" value="SIGMA70_1"/>
    <property type="match status" value="1"/>
</dbReference>
<dbReference type="RefSeq" id="WP_051589500.1">
    <property type="nucleotide sequence ID" value="NZ_CP007514.1"/>
</dbReference>
<evidence type="ECO:0000256" key="1">
    <source>
        <dbReference type="ARBA" id="ARBA00023015"/>
    </source>
</evidence>
<dbReference type="InterPro" id="IPR007630">
    <property type="entry name" value="RNA_pol_sigma70_r4"/>
</dbReference>
<evidence type="ECO:0000259" key="6">
    <source>
        <dbReference type="PROSITE" id="PS00715"/>
    </source>
</evidence>
<dbReference type="KEGG" id="rrd:RradSPS_1403"/>
<keyword evidence="1" id="KW-0805">Transcription regulation</keyword>
<dbReference type="Proteomes" id="UP001281130">
    <property type="component" value="Unassembled WGS sequence"/>
</dbReference>
<evidence type="ECO:0000313" key="9">
    <source>
        <dbReference type="Proteomes" id="UP000025229"/>
    </source>
</evidence>
<dbReference type="Pfam" id="PF04542">
    <property type="entry name" value="Sigma70_r2"/>
    <property type="match status" value="1"/>
</dbReference>
<dbReference type="STRING" id="42256.RradSPS_1403"/>
<dbReference type="AlphaFoldDB" id="A0A023X3C8"/>
<dbReference type="SUPFAM" id="SSF88946">
    <property type="entry name" value="Sigma2 domain of RNA polymerase sigma factors"/>
    <property type="match status" value="1"/>
</dbReference>
<dbReference type="InterPro" id="IPR013324">
    <property type="entry name" value="RNA_pol_sigma_r3/r4-like"/>
</dbReference>
<dbReference type="PRINTS" id="PR00046">
    <property type="entry name" value="SIGMA70FCT"/>
</dbReference>
<reference evidence="7 9" key="1">
    <citation type="submission" date="2014-03" db="EMBL/GenBank/DDBJ databases">
        <title>Complete genome sequence of the Radio-Resistant Rubrobacter radiotolerans RSPS-4.</title>
        <authorList>
            <person name="Egas C.C."/>
            <person name="Barroso C.C."/>
            <person name="Froufe H.J.C."/>
            <person name="Pacheco J.J."/>
            <person name="Albuquerque L.L."/>
            <person name="da Costa M.M.S."/>
        </authorList>
    </citation>
    <scope>NUCLEOTIDE SEQUENCE [LARGE SCALE GENOMIC DNA]</scope>
    <source>
        <strain evidence="7 9">RSPS-4</strain>
    </source>
</reference>
<evidence type="ECO:0000256" key="4">
    <source>
        <dbReference type="ARBA" id="ARBA00023163"/>
    </source>
</evidence>
<dbReference type="InterPro" id="IPR007624">
    <property type="entry name" value="RNA_pol_sigma70_r3"/>
</dbReference>
<dbReference type="GO" id="GO:0006352">
    <property type="term" value="P:DNA-templated transcription initiation"/>
    <property type="evidence" value="ECO:0007669"/>
    <property type="project" value="InterPro"/>
</dbReference>
<evidence type="ECO:0000313" key="7">
    <source>
        <dbReference type="EMBL" id="AHY46686.1"/>
    </source>
</evidence>
<keyword evidence="4" id="KW-0804">Transcription</keyword>
<dbReference type="PIRSF" id="PIRSF000770">
    <property type="entry name" value="RNA_pol_sigma-SigE/K"/>
    <property type="match status" value="1"/>
</dbReference>
<dbReference type="eggNOG" id="COG1191">
    <property type="taxonomic scope" value="Bacteria"/>
</dbReference>
<keyword evidence="3" id="KW-0238">DNA-binding</keyword>
<evidence type="ECO:0000256" key="2">
    <source>
        <dbReference type="ARBA" id="ARBA00023082"/>
    </source>
</evidence>
<dbReference type="Gene3D" id="1.20.140.160">
    <property type="match status" value="1"/>
</dbReference>
<evidence type="ECO:0000256" key="3">
    <source>
        <dbReference type="ARBA" id="ARBA00023125"/>
    </source>
</evidence>
<evidence type="ECO:0000313" key="8">
    <source>
        <dbReference type="EMBL" id="MDX5894093.1"/>
    </source>
</evidence>
<evidence type="ECO:0000256" key="5">
    <source>
        <dbReference type="SAM" id="MobiDB-lite"/>
    </source>
</evidence>
<protein>
    <submittedName>
        <fullName evidence="8">FliA/WhiG family RNA polymerase sigma factor</fullName>
    </submittedName>
    <submittedName>
        <fullName evidence="7">RNA polymerase sigma factor, FliA/WhiG family</fullName>
    </submittedName>
</protein>
<keyword evidence="9" id="KW-1185">Reference proteome</keyword>
<dbReference type="InterPro" id="IPR012845">
    <property type="entry name" value="RNA_pol_sigma_FliA_WhiG"/>
</dbReference>
<dbReference type="PANTHER" id="PTHR30385">
    <property type="entry name" value="SIGMA FACTOR F FLAGELLAR"/>
    <property type="match status" value="1"/>
</dbReference>